<dbReference type="FunFam" id="3.40.50.2300:FF:000051">
    <property type="entry name" value="Two-component response regulator yehT"/>
    <property type="match status" value="1"/>
</dbReference>
<dbReference type="Pfam" id="PF00072">
    <property type="entry name" value="Response_reg"/>
    <property type="match status" value="1"/>
</dbReference>
<gene>
    <name evidence="5" type="primary">yehT</name>
    <name evidence="5" type="ORF">INR99_06545</name>
</gene>
<feature type="domain" description="HTH LytTR-type" evidence="4">
    <location>
        <begin position="137"/>
        <end position="239"/>
    </location>
</feature>
<dbReference type="Gene3D" id="3.40.50.2300">
    <property type="match status" value="1"/>
</dbReference>
<evidence type="ECO:0000259" key="3">
    <source>
        <dbReference type="PROSITE" id="PS50110"/>
    </source>
</evidence>
<dbReference type="GO" id="GO:0006355">
    <property type="term" value="P:regulation of DNA-templated transcription"/>
    <property type="evidence" value="ECO:0007669"/>
    <property type="project" value="TreeGrafter"/>
</dbReference>
<dbReference type="InterPro" id="IPR007492">
    <property type="entry name" value="LytTR_DNA-bd_dom"/>
</dbReference>
<dbReference type="SMART" id="SM00448">
    <property type="entry name" value="REC"/>
    <property type="match status" value="1"/>
</dbReference>
<dbReference type="GO" id="GO:0000156">
    <property type="term" value="F:phosphorelay response regulator activity"/>
    <property type="evidence" value="ECO:0007669"/>
    <property type="project" value="TreeGrafter"/>
</dbReference>
<protein>
    <submittedName>
        <fullName evidence="5">Two-component system response regulator BtsR</fullName>
    </submittedName>
</protein>
<dbReference type="PROSITE" id="PS50930">
    <property type="entry name" value="HTH_LYTTR"/>
    <property type="match status" value="1"/>
</dbReference>
<dbReference type="EMBL" id="JADFUA010000003">
    <property type="protein sequence ID" value="MBE9609000.1"/>
    <property type="molecule type" value="Genomic_DNA"/>
</dbReference>
<dbReference type="PROSITE" id="PS50110">
    <property type="entry name" value="RESPONSE_REGULATORY"/>
    <property type="match status" value="1"/>
</dbReference>
<dbReference type="GO" id="GO:0000976">
    <property type="term" value="F:transcription cis-regulatory region binding"/>
    <property type="evidence" value="ECO:0007669"/>
    <property type="project" value="TreeGrafter"/>
</dbReference>
<dbReference type="GO" id="GO:0005829">
    <property type="term" value="C:cytosol"/>
    <property type="evidence" value="ECO:0007669"/>
    <property type="project" value="TreeGrafter"/>
</dbReference>
<dbReference type="Proteomes" id="UP000604481">
    <property type="component" value="Unassembled WGS sequence"/>
</dbReference>
<name>A0A8J7FJ15_9NEIS</name>
<dbReference type="InterPro" id="IPR039420">
    <property type="entry name" value="WalR-like"/>
</dbReference>
<keyword evidence="6" id="KW-1185">Reference proteome</keyword>
<dbReference type="PANTHER" id="PTHR48111">
    <property type="entry name" value="REGULATOR OF RPOS"/>
    <property type="match status" value="1"/>
</dbReference>
<proteinExistence type="predicted"/>
<dbReference type="GO" id="GO:0032993">
    <property type="term" value="C:protein-DNA complex"/>
    <property type="evidence" value="ECO:0007669"/>
    <property type="project" value="TreeGrafter"/>
</dbReference>
<organism evidence="5 6">
    <name type="scientific">Chitinilyticum piscinae</name>
    <dbReference type="NCBI Taxonomy" id="2866724"/>
    <lineage>
        <taxon>Bacteria</taxon>
        <taxon>Pseudomonadati</taxon>
        <taxon>Pseudomonadota</taxon>
        <taxon>Betaproteobacteria</taxon>
        <taxon>Neisseriales</taxon>
        <taxon>Chitinibacteraceae</taxon>
        <taxon>Chitinilyticum</taxon>
    </lineage>
</organism>
<keyword evidence="2" id="KW-0597">Phosphoprotein</keyword>
<keyword evidence="1" id="KW-0238">DNA-binding</keyword>
<evidence type="ECO:0000256" key="1">
    <source>
        <dbReference type="ARBA" id="ARBA00023125"/>
    </source>
</evidence>
<dbReference type="InterPro" id="IPR011006">
    <property type="entry name" value="CheY-like_superfamily"/>
</dbReference>
<comment type="caution">
    <text evidence="5">The sequence shown here is derived from an EMBL/GenBank/DDBJ whole genome shotgun (WGS) entry which is preliminary data.</text>
</comment>
<reference evidence="5 6" key="1">
    <citation type="submission" date="2020-10" db="EMBL/GenBank/DDBJ databases">
        <title>The genome sequence of Chitinilyticum litopenaei 4Y14.</title>
        <authorList>
            <person name="Liu Y."/>
        </authorList>
    </citation>
    <scope>NUCLEOTIDE SEQUENCE [LARGE SCALE GENOMIC DNA]</scope>
    <source>
        <strain evidence="5 6">4Y14</strain>
    </source>
</reference>
<dbReference type="Gene3D" id="2.40.50.1020">
    <property type="entry name" value="LytTr DNA-binding domain"/>
    <property type="match status" value="1"/>
</dbReference>
<evidence type="ECO:0000256" key="2">
    <source>
        <dbReference type="PROSITE-ProRule" id="PRU00169"/>
    </source>
</evidence>
<dbReference type="PANTHER" id="PTHR48111:SF3">
    <property type="entry name" value="TRANSCRIPTIONAL REGULATORY PROTEIN BTSR"/>
    <property type="match status" value="1"/>
</dbReference>
<sequence length="239" mass="26703">MQVLLVDDEPLARDELRALLAAHPDVSIAAEAGNAIEGMQLINRLNPDVIFLDIQMPKISGLELVSMFDPEHVPHIVFVTAFDEHAIRAFDAHAFDYLLKPVEPARLARTLARLRRSLPAGAPDYQPLINLQPLQQLPCHGHNRIVLLPLAEVESVIARLSGIYLVDRDGQEHFTELTLKTLEERTPLLRCHRQHLVHPQAIAEIRLNDSGGADLITRHGRSVPVSRRFLKSLKDALGV</sequence>
<dbReference type="SMART" id="SM00850">
    <property type="entry name" value="LytTR"/>
    <property type="match status" value="1"/>
</dbReference>
<dbReference type="SUPFAM" id="SSF52172">
    <property type="entry name" value="CheY-like"/>
    <property type="match status" value="1"/>
</dbReference>
<accession>A0A8J7FJ15</accession>
<dbReference type="Pfam" id="PF04397">
    <property type="entry name" value="LytTR"/>
    <property type="match status" value="1"/>
</dbReference>
<dbReference type="InterPro" id="IPR001789">
    <property type="entry name" value="Sig_transdc_resp-reg_receiver"/>
</dbReference>
<evidence type="ECO:0000313" key="6">
    <source>
        <dbReference type="Proteomes" id="UP000604481"/>
    </source>
</evidence>
<dbReference type="RefSeq" id="WP_194115525.1">
    <property type="nucleotide sequence ID" value="NZ_JADFUA010000003.1"/>
</dbReference>
<feature type="modified residue" description="4-aspartylphosphate" evidence="2">
    <location>
        <position position="53"/>
    </location>
</feature>
<evidence type="ECO:0000259" key="4">
    <source>
        <dbReference type="PROSITE" id="PS50930"/>
    </source>
</evidence>
<evidence type="ECO:0000313" key="5">
    <source>
        <dbReference type="EMBL" id="MBE9609000.1"/>
    </source>
</evidence>
<dbReference type="CDD" id="cd17532">
    <property type="entry name" value="REC_LytTR_AlgR-like"/>
    <property type="match status" value="1"/>
</dbReference>
<feature type="domain" description="Response regulatory" evidence="3">
    <location>
        <begin position="2"/>
        <end position="115"/>
    </location>
</feature>
<dbReference type="AlphaFoldDB" id="A0A8J7FJ15"/>
<dbReference type="NCBIfam" id="NF008677">
    <property type="entry name" value="PRK11697.1"/>
    <property type="match status" value="1"/>
</dbReference>